<dbReference type="Pfam" id="PF26337">
    <property type="entry name" value="Gtf3_C"/>
    <property type="match status" value="1"/>
</dbReference>
<dbReference type="Pfam" id="PF26334">
    <property type="entry name" value="Gtf3_N"/>
    <property type="match status" value="1"/>
</dbReference>
<name>A0A6C2C9S2_9LACO</name>
<dbReference type="InterPro" id="IPR058591">
    <property type="entry name" value="Gtf3_N"/>
</dbReference>
<sequence>MTHWITQVNDDEFSATHASGIIANQYTAKSVETVGFRILHYPRFKGSELKEIGQVERRERLEALLNVVQPGDMVIVQYPLWINNFNFELEFVSYLRDVRKAKVVALVWDVISWVSDGRKRDYSNDGSLKILNEFNLVIAPNPKMIGRLRVEGKVRTPMLSMDLSDFVYEGPTRKHHLEKQIYYVAAGIDKAFVNEYEATTPINFIGQNSFGADLPDYINLLGQMESSEIPFNLGNGFGLLYYPIGDQRYKGKHYYGQFNNPMKLSLYLASGLPVITLANTAHAKWIKEQGGGLVIEELSELDAAVNKVTPAQYDQMIENLEPWKKAVSTGFFSKQAALEAINFIELGYTERINLFLEEVDD</sequence>
<gene>
    <name evidence="4" type="ORF">ESZ50_01605</name>
</gene>
<feature type="domain" description="Glucosyltransferase 3-like C-terminal" evidence="3">
    <location>
        <begin position="181"/>
        <end position="340"/>
    </location>
</feature>
<organism evidence="4 5">
    <name type="scientific">Weissella muntiaci</name>
    <dbReference type="NCBI Taxonomy" id="2508881"/>
    <lineage>
        <taxon>Bacteria</taxon>
        <taxon>Bacillati</taxon>
        <taxon>Bacillota</taxon>
        <taxon>Bacilli</taxon>
        <taxon>Lactobacillales</taxon>
        <taxon>Lactobacillaceae</taxon>
        <taxon>Weissella</taxon>
    </lineage>
</organism>
<evidence type="ECO:0000259" key="3">
    <source>
        <dbReference type="Pfam" id="PF26337"/>
    </source>
</evidence>
<dbReference type="OrthoDB" id="9790931at2"/>
<dbReference type="RefSeq" id="WP_148621857.1">
    <property type="nucleotide sequence ID" value="NZ_SDGZ01000006.1"/>
</dbReference>
<dbReference type="Proteomes" id="UP000371977">
    <property type="component" value="Unassembled WGS sequence"/>
</dbReference>
<keyword evidence="1 4" id="KW-0808">Transferase</keyword>
<accession>A0A6C2C9S2</accession>
<dbReference type="GO" id="GO:0016740">
    <property type="term" value="F:transferase activity"/>
    <property type="evidence" value="ECO:0007669"/>
    <property type="project" value="UniProtKB-KW"/>
</dbReference>
<protein>
    <submittedName>
        <fullName evidence="4">Beta-1,6-galactofuranosyltransferase</fullName>
    </submittedName>
</protein>
<reference evidence="4 5" key="1">
    <citation type="submission" date="2019-01" db="EMBL/GenBank/DDBJ databases">
        <title>Weissella sp. nov., a novel lactic acid bacterium isolated from animal feces.</title>
        <authorList>
            <person name="Wang L.-T."/>
        </authorList>
    </citation>
    <scope>NUCLEOTIDE SEQUENCE [LARGE SCALE GENOMIC DNA]</scope>
    <source>
        <strain evidence="4 5">8H-2</strain>
    </source>
</reference>
<evidence type="ECO:0000313" key="5">
    <source>
        <dbReference type="Proteomes" id="UP000371977"/>
    </source>
</evidence>
<dbReference type="Gene3D" id="3.40.50.2000">
    <property type="entry name" value="Glycogen Phosphorylase B"/>
    <property type="match status" value="2"/>
</dbReference>
<comment type="caution">
    <text evidence="4">The sequence shown here is derived from an EMBL/GenBank/DDBJ whole genome shotgun (WGS) entry which is preliminary data.</text>
</comment>
<evidence type="ECO:0000256" key="1">
    <source>
        <dbReference type="ARBA" id="ARBA00022679"/>
    </source>
</evidence>
<dbReference type="AlphaFoldDB" id="A0A6C2C9S2"/>
<proteinExistence type="predicted"/>
<evidence type="ECO:0000313" key="4">
    <source>
        <dbReference type="EMBL" id="TYC50657.1"/>
    </source>
</evidence>
<dbReference type="InterPro" id="IPR058592">
    <property type="entry name" value="Gtf3_C"/>
</dbReference>
<dbReference type="EMBL" id="SDGZ01000006">
    <property type="protein sequence ID" value="TYC50657.1"/>
    <property type="molecule type" value="Genomic_DNA"/>
</dbReference>
<feature type="domain" description="Glucosyltransferase 3-like N-terminal" evidence="2">
    <location>
        <begin position="3"/>
        <end position="162"/>
    </location>
</feature>
<keyword evidence="5" id="KW-1185">Reference proteome</keyword>
<evidence type="ECO:0000259" key="2">
    <source>
        <dbReference type="Pfam" id="PF26334"/>
    </source>
</evidence>